<dbReference type="InterPro" id="IPR001283">
    <property type="entry name" value="CRISP-related"/>
</dbReference>
<feature type="compositionally biased region" description="Low complexity" evidence="1">
    <location>
        <begin position="143"/>
        <end position="152"/>
    </location>
</feature>
<feature type="chain" id="PRO_5012843787" evidence="2">
    <location>
        <begin position="20"/>
        <end position="288"/>
    </location>
</feature>
<reference evidence="4 5" key="1">
    <citation type="submission" date="2016-04" db="EMBL/GenBank/DDBJ databases">
        <title>Evolutionary innovation and constraint leading to complex multicellularity in the Ascomycota.</title>
        <authorList>
            <person name="Cisse O."/>
            <person name="Nguyen A."/>
            <person name="Hewitt D.A."/>
            <person name="Jedd G."/>
            <person name="Stajich J.E."/>
        </authorList>
    </citation>
    <scope>NUCLEOTIDE SEQUENCE [LARGE SCALE GENOMIC DNA]</scope>
    <source>
        <strain evidence="4 5">DAH-3</strain>
    </source>
</reference>
<feature type="region of interest" description="Disordered" evidence="1">
    <location>
        <begin position="98"/>
        <end position="193"/>
    </location>
</feature>
<dbReference type="Proteomes" id="UP000186594">
    <property type="component" value="Unassembled WGS sequence"/>
</dbReference>
<accession>A0A1U7LUJ7</accession>
<evidence type="ECO:0000256" key="2">
    <source>
        <dbReference type="SAM" id="SignalP"/>
    </source>
</evidence>
<feature type="compositionally biased region" description="Low complexity" evidence="1">
    <location>
        <begin position="127"/>
        <end position="136"/>
    </location>
</feature>
<dbReference type="Gene3D" id="3.40.33.10">
    <property type="entry name" value="CAP"/>
    <property type="match status" value="1"/>
</dbReference>
<feature type="compositionally biased region" description="Polar residues" evidence="1">
    <location>
        <begin position="183"/>
        <end position="193"/>
    </location>
</feature>
<keyword evidence="5" id="KW-1185">Reference proteome</keyword>
<proteinExistence type="predicted"/>
<evidence type="ECO:0000259" key="3">
    <source>
        <dbReference type="SMART" id="SM00198"/>
    </source>
</evidence>
<evidence type="ECO:0000313" key="4">
    <source>
        <dbReference type="EMBL" id="OLL26299.1"/>
    </source>
</evidence>
<organism evidence="4 5">
    <name type="scientific">Neolecta irregularis (strain DAH-3)</name>
    <dbReference type="NCBI Taxonomy" id="1198029"/>
    <lineage>
        <taxon>Eukaryota</taxon>
        <taxon>Fungi</taxon>
        <taxon>Dikarya</taxon>
        <taxon>Ascomycota</taxon>
        <taxon>Taphrinomycotina</taxon>
        <taxon>Neolectales</taxon>
        <taxon>Neolectaceae</taxon>
        <taxon>Neolecta</taxon>
    </lineage>
</organism>
<dbReference type="InterPro" id="IPR014044">
    <property type="entry name" value="CAP_dom"/>
</dbReference>
<dbReference type="SUPFAM" id="SSF55797">
    <property type="entry name" value="PR-1-like"/>
    <property type="match status" value="1"/>
</dbReference>
<evidence type="ECO:0000313" key="5">
    <source>
        <dbReference type="Proteomes" id="UP000186594"/>
    </source>
</evidence>
<dbReference type="AlphaFoldDB" id="A0A1U7LUJ7"/>
<dbReference type="PANTHER" id="PTHR10334">
    <property type="entry name" value="CYSTEINE-RICH SECRETORY PROTEIN-RELATED"/>
    <property type="match status" value="1"/>
</dbReference>
<gene>
    <name evidence="4" type="ORF">NEOLI_001478</name>
</gene>
<dbReference type="OrthoDB" id="337038at2759"/>
<comment type="caution">
    <text evidence="4">The sequence shown here is derived from an EMBL/GenBank/DDBJ whole genome shotgun (WGS) entry which is preliminary data.</text>
</comment>
<dbReference type="SMART" id="SM00198">
    <property type="entry name" value="SCP"/>
    <property type="match status" value="1"/>
</dbReference>
<dbReference type="InterPro" id="IPR035940">
    <property type="entry name" value="CAP_sf"/>
</dbReference>
<evidence type="ECO:0000256" key="1">
    <source>
        <dbReference type="SAM" id="MobiDB-lite"/>
    </source>
</evidence>
<dbReference type="SUPFAM" id="SSF69349">
    <property type="entry name" value="Phage fibre proteins"/>
    <property type="match status" value="1"/>
</dbReference>
<dbReference type="Pfam" id="PF00188">
    <property type="entry name" value="CAP"/>
    <property type="match status" value="1"/>
</dbReference>
<sequence>MKISIVAISLLALVATSLNLPPYDSYHLNATSSNAQCCFAVERCLMIVNTCHASRKQDDIGSCTNYFNLVCEKLWNFCSVKKDGITCPFPKSATLSTTSHTAKHTTEHTASHTAKHSASHTAEHSASHTVKPSASHTAEHSASHTVKQSASHTAEHSASHTVKQSASHTAEHSASHTVKHSASHTASHTALPTTPISIQQTILTEHNKYRALHNAPALTWSATLAAAAMKNAETCGFAHTSNNIYGENLAAGSGNNPAFYVWMWYAEIKNWNFDTSTGSGVTGHFTQV</sequence>
<keyword evidence="2" id="KW-0732">Signal</keyword>
<feature type="signal peptide" evidence="2">
    <location>
        <begin position="1"/>
        <end position="19"/>
    </location>
</feature>
<dbReference type="EMBL" id="LXFE01000207">
    <property type="protein sequence ID" value="OLL26299.1"/>
    <property type="molecule type" value="Genomic_DNA"/>
</dbReference>
<feature type="compositionally biased region" description="Low complexity" evidence="1">
    <location>
        <begin position="159"/>
        <end position="168"/>
    </location>
</feature>
<protein>
    <submittedName>
        <fullName evidence="4">Axin-like protein</fullName>
    </submittedName>
</protein>
<feature type="domain" description="SCP" evidence="3">
    <location>
        <begin position="197"/>
        <end position="288"/>
    </location>
</feature>
<name>A0A1U7LUJ7_NEOID</name>